<protein>
    <submittedName>
        <fullName evidence="1">Uncharacterized protein</fullName>
    </submittedName>
</protein>
<reference evidence="1" key="2">
    <citation type="journal article" date="2022" name="Hortic Res">
        <title>The genome of Dioscorea zingiberensis sheds light on the biosynthesis, origin and evolution of the medicinally important diosgenin saponins.</title>
        <authorList>
            <person name="Li Y."/>
            <person name="Tan C."/>
            <person name="Li Z."/>
            <person name="Guo J."/>
            <person name="Li S."/>
            <person name="Chen X."/>
            <person name="Wang C."/>
            <person name="Dai X."/>
            <person name="Yang H."/>
            <person name="Song W."/>
            <person name="Hou L."/>
            <person name="Xu J."/>
            <person name="Tong Z."/>
            <person name="Xu A."/>
            <person name="Yuan X."/>
            <person name="Wang W."/>
            <person name="Yang Q."/>
            <person name="Chen L."/>
            <person name="Sun Z."/>
            <person name="Wang K."/>
            <person name="Pan B."/>
            <person name="Chen J."/>
            <person name="Bao Y."/>
            <person name="Liu F."/>
            <person name="Qi X."/>
            <person name="Gang D.R."/>
            <person name="Wen J."/>
            <person name="Li J."/>
        </authorList>
    </citation>
    <scope>NUCLEOTIDE SEQUENCE</scope>
    <source>
        <strain evidence="1">Dzin_1.0</strain>
    </source>
</reference>
<proteinExistence type="predicted"/>
<dbReference type="Proteomes" id="UP001085076">
    <property type="component" value="Miscellaneous, Linkage group lg01"/>
</dbReference>
<organism evidence="1 2">
    <name type="scientific">Dioscorea zingiberensis</name>
    <dbReference type="NCBI Taxonomy" id="325984"/>
    <lineage>
        <taxon>Eukaryota</taxon>
        <taxon>Viridiplantae</taxon>
        <taxon>Streptophyta</taxon>
        <taxon>Embryophyta</taxon>
        <taxon>Tracheophyta</taxon>
        <taxon>Spermatophyta</taxon>
        <taxon>Magnoliopsida</taxon>
        <taxon>Liliopsida</taxon>
        <taxon>Dioscoreales</taxon>
        <taxon>Dioscoreaceae</taxon>
        <taxon>Dioscorea</taxon>
    </lineage>
</organism>
<dbReference type="AlphaFoldDB" id="A0A9D5DC38"/>
<evidence type="ECO:0000313" key="1">
    <source>
        <dbReference type="EMBL" id="KAJ0988985.1"/>
    </source>
</evidence>
<dbReference type="EMBL" id="JAGGNH010000001">
    <property type="protein sequence ID" value="KAJ0988985.1"/>
    <property type="molecule type" value="Genomic_DNA"/>
</dbReference>
<accession>A0A9D5DC38</accession>
<sequence>MQPASNAQTPGTLPGSTNLSISDLRVFEHIENKPEFGSDFKPGYTESVIVNPLAGTSLCYHVKPSHLQHMHLASSGLEINPMESYHASSIANDARDYQVSIPAELYRPNISLSSNDLNQGRFNFSESQTFLSHQQPTEGNFIYKQPHQEVKNELYTTPFSAPSDSPAFTDGQYFGGSPM</sequence>
<comment type="caution">
    <text evidence="1">The sequence shown here is derived from an EMBL/GenBank/DDBJ whole genome shotgun (WGS) entry which is preliminary data.</text>
</comment>
<gene>
    <name evidence="1" type="ORF">J5N97_007341</name>
</gene>
<reference evidence="1" key="1">
    <citation type="submission" date="2021-03" db="EMBL/GenBank/DDBJ databases">
        <authorList>
            <person name="Li Z."/>
            <person name="Yang C."/>
        </authorList>
    </citation>
    <scope>NUCLEOTIDE SEQUENCE</scope>
    <source>
        <strain evidence="1">Dzin_1.0</strain>
        <tissue evidence="1">Leaf</tissue>
    </source>
</reference>
<evidence type="ECO:0000313" key="2">
    <source>
        <dbReference type="Proteomes" id="UP001085076"/>
    </source>
</evidence>
<keyword evidence="2" id="KW-1185">Reference proteome</keyword>
<name>A0A9D5DC38_9LILI</name>